<protein>
    <submittedName>
        <fullName evidence="1">Uncharacterized protein</fullName>
    </submittedName>
</protein>
<dbReference type="NCBIfam" id="TIGR04088">
    <property type="entry name" value="cognate_SipW"/>
    <property type="match status" value="1"/>
</dbReference>
<organism evidence="1 2">
    <name type="scientific">candidate division CPR3 bacterium GW2011_GWF2_35_18</name>
    <dbReference type="NCBI Taxonomy" id="1618350"/>
    <lineage>
        <taxon>Bacteria</taxon>
        <taxon>Bacteria division CPR3</taxon>
    </lineage>
</organism>
<evidence type="ECO:0000313" key="1">
    <source>
        <dbReference type="EMBL" id="KKP70384.1"/>
    </source>
</evidence>
<accession>A0A0G0BLK5</accession>
<comment type="caution">
    <text evidence="1">The sequence shown here is derived from an EMBL/GenBank/DDBJ whole genome shotgun (WGS) entry which is preliminary data.</text>
</comment>
<dbReference type="InterPro" id="IPR023833">
    <property type="entry name" value="Signal_pept_SipW-depend-type"/>
</dbReference>
<dbReference type="InterPro" id="IPR022121">
    <property type="entry name" value="Peptidase_M73_camelysin"/>
</dbReference>
<dbReference type="Pfam" id="PF12389">
    <property type="entry name" value="Peptidase_M73"/>
    <property type="match status" value="1"/>
</dbReference>
<sequence>MRKILTSLLAISVLSLVVIFGTKAYFSDTETSVGNTITAGTIDIAVDSQNPWDETFTEQLTDIKPGSVYAKDLTFTIQNVGNNPANIWKKVTVTAQTTGTETEPECSDQGGVWTNPSGPCTWGATLDNNDMASEMHYGMTVGTVNLIPLSYDVMMSDVDGLWIPVATLQPNETMTINQDYYLDEMVGNWAQGDQLTFDITLYAEQYMGTGPAYSTPDPYGVVLENKSGDPYWTSVIDGTWAMLTWDVAGNYTMKAWGLNPANTYRVAYWNGSSEAGVSTYQAPNASGELTITGVYAAFNTNPAGAKYWLRPNDWSSANTLWEANLVD</sequence>
<evidence type="ECO:0000313" key="2">
    <source>
        <dbReference type="Proteomes" id="UP000034581"/>
    </source>
</evidence>
<dbReference type="Proteomes" id="UP000034581">
    <property type="component" value="Unassembled WGS sequence"/>
</dbReference>
<reference evidence="1 2" key="1">
    <citation type="journal article" date="2015" name="Nature">
        <title>rRNA introns, odd ribosomes, and small enigmatic genomes across a large radiation of phyla.</title>
        <authorList>
            <person name="Brown C.T."/>
            <person name="Hug L.A."/>
            <person name="Thomas B.C."/>
            <person name="Sharon I."/>
            <person name="Castelle C.J."/>
            <person name="Singh A."/>
            <person name="Wilkins M.J."/>
            <person name="Williams K.H."/>
            <person name="Banfield J.F."/>
        </authorList>
    </citation>
    <scope>NUCLEOTIDE SEQUENCE [LARGE SCALE GENOMIC DNA]</scope>
</reference>
<gene>
    <name evidence="1" type="ORF">UR67_C0001G0293</name>
</gene>
<dbReference type="AlphaFoldDB" id="A0A0G0BLK5"/>
<proteinExistence type="predicted"/>
<dbReference type="STRING" id="1618350.UR67_C0001G0293"/>
<dbReference type="EMBL" id="LBQB01000001">
    <property type="protein sequence ID" value="KKP70384.1"/>
    <property type="molecule type" value="Genomic_DNA"/>
</dbReference>
<name>A0A0G0BLK5_UNCC3</name>